<gene>
    <name evidence="1" type="ORF">S01H1_64327</name>
</gene>
<evidence type="ECO:0000313" key="1">
    <source>
        <dbReference type="EMBL" id="GAG41452.1"/>
    </source>
</evidence>
<feature type="non-terminal residue" evidence="1">
    <location>
        <position position="1"/>
    </location>
</feature>
<comment type="caution">
    <text evidence="1">The sequence shown here is derived from an EMBL/GenBank/DDBJ whole genome shotgun (WGS) entry which is preliminary data.</text>
</comment>
<dbReference type="AlphaFoldDB" id="X0Y281"/>
<accession>X0Y281</accession>
<protein>
    <submittedName>
        <fullName evidence="1">Uncharacterized protein</fullName>
    </submittedName>
</protein>
<name>X0Y281_9ZZZZ</name>
<reference evidence="1" key="1">
    <citation type="journal article" date="2014" name="Front. Microbiol.">
        <title>High frequency of phylogenetically diverse reductive dehalogenase-homologous genes in deep subseafloor sedimentary metagenomes.</title>
        <authorList>
            <person name="Kawai M."/>
            <person name="Futagami T."/>
            <person name="Toyoda A."/>
            <person name="Takaki Y."/>
            <person name="Nishi S."/>
            <person name="Hori S."/>
            <person name="Arai W."/>
            <person name="Tsubouchi T."/>
            <person name="Morono Y."/>
            <person name="Uchiyama I."/>
            <person name="Ito T."/>
            <person name="Fujiyama A."/>
            <person name="Inagaki F."/>
            <person name="Takami H."/>
        </authorList>
    </citation>
    <scope>NUCLEOTIDE SEQUENCE</scope>
    <source>
        <strain evidence="1">Expedition CK06-06</strain>
    </source>
</reference>
<sequence length="112" mass="12985">EGIVARRQRRPGKMSTPEAATIEVGYQALTREAFAVWIRLMVEPENVLESAGLARLAERFNYRERAFKEILRQLRNKGYVRIESPPRPGVPAKLFIQRRVLLVGRDHFIRLS</sequence>
<dbReference type="EMBL" id="BARS01042393">
    <property type="protein sequence ID" value="GAG41452.1"/>
    <property type="molecule type" value="Genomic_DNA"/>
</dbReference>
<organism evidence="1">
    <name type="scientific">marine sediment metagenome</name>
    <dbReference type="NCBI Taxonomy" id="412755"/>
    <lineage>
        <taxon>unclassified sequences</taxon>
        <taxon>metagenomes</taxon>
        <taxon>ecological metagenomes</taxon>
    </lineage>
</organism>
<proteinExistence type="predicted"/>